<evidence type="ECO:0000259" key="2">
    <source>
        <dbReference type="PROSITE" id="PS50405"/>
    </source>
</evidence>
<dbReference type="PROSITE" id="PS50404">
    <property type="entry name" value="GST_NTER"/>
    <property type="match status" value="1"/>
</dbReference>
<comment type="caution">
    <text evidence="3">The sequence shown here is derived from an EMBL/GenBank/DDBJ whole genome shotgun (WGS) entry which is preliminary data.</text>
</comment>
<dbReference type="SUPFAM" id="SSF47616">
    <property type="entry name" value="GST C-terminal domain-like"/>
    <property type="match status" value="1"/>
</dbReference>
<evidence type="ECO:0000259" key="1">
    <source>
        <dbReference type="PROSITE" id="PS50404"/>
    </source>
</evidence>
<organism evidence="3 4">
    <name type="scientific">Prorocentrum cordatum</name>
    <dbReference type="NCBI Taxonomy" id="2364126"/>
    <lineage>
        <taxon>Eukaryota</taxon>
        <taxon>Sar</taxon>
        <taxon>Alveolata</taxon>
        <taxon>Dinophyceae</taxon>
        <taxon>Prorocentrales</taxon>
        <taxon>Prorocentraceae</taxon>
        <taxon>Prorocentrum</taxon>
    </lineage>
</organism>
<dbReference type="InterPro" id="IPR010987">
    <property type="entry name" value="Glutathione-S-Trfase_C-like"/>
</dbReference>
<dbReference type="InterPro" id="IPR004046">
    <property type="entry name" value="GST_C"/>
</dbReference>
<dbReference type="PANTHER" id="PTHR45374:SF1">
    <property type="entry name" value="GLUTATHIONE S-TRANSFERASE TCHQD"/>
    <property type="match status" value="1"/>
</dbReference>
<dbReference type="PANTHER" id="PTHR45374">
    <property type="entry name" value="GLUTATHIONE S-TRANSFERASE TCHQD"/>
    <property type="match status" value="1"/>
</dbReference>
<accession>A0ABN9QZ19</accession>
<evidence type="ECO:0000313" key="4">
    <source>
        <dbReference type="Proteomes" id="UP001189429"/>
    </source>
</evidence>
<feature type="domain" description="GST C-terminal" evidence="2">
    <location>
        <begin position="211"/>
        <end position="349"/>
    </location>
</feature>
<dbReference type="InterPro" id="IPR036282">
    <property type="entry name" value="Glutathione-S-Trfase_C_sf"/>
</dbReference>
<feature type="domain" description="GST N-terminal" evidence="1">
    <location>
        <begin position="63"/>
        <end position="150"/>
    </location>
</feature>
<proteinExistence type="predicted"/>
<dbReference type="Gene3D" id="1.20.1050.10">
    <property type="match status" value="1"/>
</dbReference>
<gene>
    <name evidence="3" type="ORF">PCOR1329_LOCUS16200</name>
</gene>
<evidence type="ECO:0000313" key="3">
    <source>
        <dbReference type="EMBL" id="CAK0811666.1"/>
    </source>
</evidence>
<dbReference type="SUPFAM" id="SSF52833">
    <property type="entry name" value="Thioredoxin-like"/>
    <property type="match status" value="1"/>
</dbReference>
<dbReference type="CDD" id="cd00570">
    <property type="entry name" value="GST_N_family"/>
    <property type="match status" value="1"/>
</dbReference>
<dbReference type="InterPro" id="IPR004045">
    <property type="entry name" value="Glutathione_S-Trfase_N"/>
</dbReference>
<dbReference type="Gene3D" id="3.40.30.10">
    <property type="entry name" value="Glutaredoxin"/>
    <property type="match status" value="1"/>
</dbReference>
<name>A0ABN9QZ19_9DINO</name>
<dbReference type="InterPro" id="IPR036249">
    <property type="entry name" value="Thioredoxin-like_sf"/>
</dbReference>
<evidence type="ECO:0008006" key="5">
    <source>
        <dbReference type="Google" id="ProtNLM"/>
    </source>
</evidence>
<sequence>MLGGRPRNGFVRSLAQAVAAPSSEIWLAWPPATTASQTPMAEDSGPAKLLAMGGIRTAAAPVPVPVLYLFPVSFNAGKAKMAMQLSEKGAVAVDRFDSGFVLHMRDNYTLEYARLNPDTMAVPTLEIDDKVITESHEIVRYLFHNYPGPGDREVQASGRAAEMWAFVDLARSWDEYVFTYGHMGAQSSDMANGIRLLYLRYYLGQTLREKPEDEQVLVSAYVNKIAGIMTMNRVTGGGATPEAKEKEMQTNRARLDGVLAAASALLGSSSGFLFGDQLCTADACFLPILRTFLVATPAMFEVVFAKHPNLREYWERAQASEDVQQALLRCVRKGALAWFMLKKRVPKTILAYKMGLLRAPPLPDEIEERIRAAAVRKWQEVRG</sequence>
<dbReference type="CDD" id="cd00299">
    <property type="entry name" value="GST_C_family"/>
    <property type="match status" value="1"/>
</dbReference>
<dbReference type="Pfam" id="PF13417">
    <property type="entry name" value="GST_N_3"/>
    <property type="match status" value="1"/>
</dbReference>
<dbReference type="EMBL" id="CAUYUJ010004951">
    <property type="protein sequence ID" value="CAK0811666.1"/>
    <property type="molecule type" value="Genomic_DNA"/>
</dbReference>
<dbReference type="PROSITE" id="PS50405">
    <property type="entry name" value="GST_CTER"/>
    <property type="match status" value="1"/>
</dbReference>
<protein>
    <recommendedName>
        <fullName evidence="5">Glutathione transferase</fullName>
    </recommendedName>
</protein>
<dbReference type="Pfam" id="PF00043">
    <property type="entry name" value="GST_C"/>
    <property type="match status" value="1"/>
</dbReference>
<dbReference type="Proteomes" id="UP001189429">
    <property type="component" value="Unassembled WGS sequence"/>
</dbReference>
<reference evidence="3" key="1">
    <citation type="submission" date="2023-10" db="EMBL/GenBank/DDBJ databases">
        <authorList>
            <person name="Chen Y."/>
            <person name="Shah S."/>
            <person name="Dougan E. K."/>
            <person name="Thang M."/>
            <person name="Chan C."/>
        </authorList>
    </citation>
    <scope>NUCLEOTIDE SEQUENCE [LARGE SCALE GENOMIC DNA]</scope>
</reference>
<keyword evidence="4" id="KW-1185">Reference proteome</keyword>
<dbReference type="InterPro" id="IPR044617">
    <property type="entry name" value="TCHQD"/>
</dbReference>